<proteinExistence type="predicted"/>
<evidence type="ECO:0000256" key="5">
    <source>
        <dbReference type="SAM" id="Phobius"/>
    </source>
</evidence>
<dbReference type="PANTHER" id="PTHR30614">
    <property type="entry name" value="MEMBRANE COMPONENT OF AMINO ACID ABC TRANSPORTER"/>
    <property type="match status" value="1"/>
</dbReference>
<keyword evidence="3 5" id="KW-1133">Transmembrane helix</keyword>
<evidence type="ECO:0000256" key="1">
    <source>
        <dbReference type="ARBA" id="ARBA00004141"/>
    </source>
</evidence>
<reference evidence="6 7" key="1">
    <citation type="submission" date="2019-08" db="EMBL/GenBank/DDBJ databases">
        <authorList>
            <person name="Peeters C."/>
        </authorList>
    </citation>
    <scope>NUCLEOTIDE SEQUENCE [LARGE SCALE GENOMIC DNA]</scope>
    <source>
        <strain evidence="6 7">LMG 31111</strain>
    </source>
</reference>
<dbReference type="EMBL" id="CABPSE010000004">
    <property type="protein sequence ID" value="VVD90035.1"/>
    <property type="molecule type" value="Genomic_DNA"/>
</dbReference>
<dbReference type="AlphaFoldDB" id="A0A5E4TQC0"/>
<organism evidence="6 7">
    <name type="scientific">Pandoraea communis</name>
    <dbReference type="NCBI Taxonomy" id="2508297"/>
    <lineage>
        <taxon>Bacteria</taxon>
        <taxon>Pseudomonadati</taxon>
        <taxon>Pseudomonadota</taxon>
        <taxon>Betaproteobacteria</taxon>
        <taxon>Burkholderiales</taxon>
        <taxon>Burkholderiaceae</taxon>
        <taxon>Pandoraea</taxon>
    </lineage>
</organism>
<dbReference type="InterPro" id="IPR043429">
    <property type="entry name" value="ArtM/GltK/GlnP/TcyL/YhdX-like"/>
</dbReference>
<dbReference type="PANTHER" id="PTHR30614:SF21">
    <property type="entry name" value="AMINO ACID ABC TRANSPORTER PERMEASE"/>
    <property type="match status" value="1"/>
</dbReference>
<protein>
    <submittedName>
        <fullName evidence="6">Polar amino acid ABC transporter, inner membrane subunit</fullName>
    </submittedName>
</protein>
<comment type="subcellular location">
    <subcellularLocation>
        <location evidence="1">Membrane</location>
        <topology evidence="1">Multi-pass membrane protein</topology>
    </subcellularLocation>
</comment>
<keyword evidence="2 5" id="KW-0812">Transmembrane</keyword>
<evidence type="ECO:0000256" key="4">
    <source>
        <dbReference type="ARBA" id="ARBA00023136"/>
    </source>
</evidence>
<dbReference type="Gene3D" id="1.10.3720.10">
    <property type="entry name" value="MetI-like"/>
    <property type="match status" value="1"/>
</dbReference>
<evidence type="ECO:0000313" key="6">
    <source>
        <dbReference type="EMBL" id="VVD90035.1"/>
    </source>
</evidence>
<feature type="transmembrane region" description="Helical" evidence="5">
    <location>
        <begin position="67"/>
        <end position="86"/>
    </location>
</feature>
<evidence type="ECO:0000256" key="2">
    <source>
        <dbReference type="ARBA" id="ARBA00022692"/>
    </source>
</evidence>
<accession>A0A5E4TQC0</accession>
<evidence type="ECO:0000313" key="7">
    <source>
        <dbReference type="Proteomes" id="UP000383971"/>
    </source>
</evidence>
<sequence>MTTTIATMVTATAMIATTDPSIMTPSVVNQWVSRVKDTSLAYIMGVTELSFVATQVNSRLMVYPAEVFAFVTLIYFVMCSALEWLCTKWLGKPLRPAPRAGNVTRA</sequence>
<dbReference type="GO" id="GO:0006865">
    <property type="term" value="P:amino acid transport"/>
    <property type="evidence" value="ECO:0007669"/>
    <property type="project" value="TreeGrafter"/>
</dbReference>
<dbReference type="InterPro" id="IPR035906">
    <property type="entry name" value="MetI-like_sf"/>
</dbReference>
<dbReference type="SUPFAM" id="SSF161098">
    <property type="entry name" value="MetI-like"/>
    <property type="match status" value="1"/>
</dbReference>
<dbReference type="Proteomes" id="UP000383971">
    <property type="component" value="Unassembled WGS sequence"/>
</dbReference>
<evidence type="ECO:0000256" key="3">
    <source>
        <dbReference type="ARBA" id="ARBA00022989"/>
    </source>
</evidence>
<dbReference type="GO" id="GO:0055085">
    <property type="term" value="P:transmembrane transport"/>
    <property type="evidence" value="ECO:0007669"/>
    <property type="project" value="InterPro"/>
</dbReference>
<keyword evidence="4 5" id="KW-0472">Membrane</keyword>
<gene>
    <name evidence="6" type="ORF">PCO31111_01575</name>
</gene>
<dbReference type="GO" id="GO:0005886">
    <property type="term" value="C:plasma membrane"/>
    <property type="evidence" value="ECO:0007669"/>
    <property type="project" value="TreeGrafter"/>
</dbReference>
<keyword evidence="7" id="KW-1185">Reference proteome</keyword>
<name>A0A5E4TQC0_9BURK</name>